<evidence type="ECO:0000259" key="4">
    <source>
        <dbReference type="PROSITE" id="PS01124"/>
    </source>
</evidence>
<gene>
    <name evidence="5" type="ORF">AB835_12930</name>
</gene>
<organism evidence="5 6">
    <name type="scientific">Candidatus Endobugula sertula</name>
    <name type="common">Bugula neritina bacterial symbiont</name>
    <dbReference type="NCBI Taxonomy" id="62101"/>
    <lineage>
        <taxon>Bacteria</taxon>
        <taxon>Pseudomonadati</taxon>
        <taxon>Pseudomonadota</taxon>
        <taxon>Gammaproteobacteria</taxon>
        <taxon>Cellvibrionales</taxon>
        <taxon>Cellvibrionaceae</taxon>
        <taxon>Candidatus Endobugula</taxon>
    </lineage>
</organism>
<dbReference type="InterPro" id="IPR009057">
    <property type="entry name" value="Homeodomain-like_sf"/>
</dbReference>
<dbReference type="PRINTS" id="PR00032">
    <property type="entry name" value="HTHARAC"/>
</dbReference>
<keyword evidence="3" id="KW-0804">Transcription</keyword>
<dbReference type="PROSITE" id="PS01124">
    <property type="entry name" value="HTH_ARAC_FAMILY_2"/>
    <property type="match status" value="1"/>
</dbReference>
<dbReference type="InterPro" id="IPR029062">
    <property type="entry name" value="Class_I_gatase-like"/>
</dbReference>
<proteinExistence type="predicted"/>
<evidence type="ECO:0000313" key="5">
    <source>
        <dbReference type="EMBL" id="ODS22671.1"/>
    </source>
</evidence>
<evidence type="ECO:0000256" key="1">
    <source>
        <dbReference type="ARBA" id="ARBA00023015"/>
    </source>
</evidence>
<dbReference type="InterPro" id="IPR020449">
    <property type="entry name" value="Tscrpt_reg_AraC-type_HTH"/>
</dbReference>
<evidence type="ECO:0000256" key="3">
    <source>
        <dbReference type="ARBA" id="ARBA00023163"/>
    </source>
</evidence>
<dbReference type="Pfam" id="PF01965">
    <property type="entry name" value="DJ-1_PfpI"/>
    <property type="match status" value="1"/>
</dbReference>
<dbReference type="InterPro" id="IPR002818">
    <property type="entry name" value="DJ-1/PfpI"/>
</dbReference>
<feature type="domain" description="HTH araC/xylS-type" evidence="4">
    <location>
        <begin position="220"/>
        <end position="319"/>
    </location>
</feature>
<dbReference type="Gene3D" id="1.10.10.60">
    <property type="entry name" value="Homeodomain-like"/>
    <property type="match status" value="1"/>
</dbReference>
<dbReference type="AlphaFoldDB" id="A0A1D2QM65"/>
<dbReference type="GO" id="GO:0043565">
    <property type="term" value="F:sequence-specific DNA binding"/>
    <property type="evidence" value="ECO:0007669"/>
    <property type="project" value="InterPro"/>
</dbReference>
<dbReference type="Pfam" id="PF12833">
    <property type="entry name" value="HTH_18"/>
    <property type="match status" value="1"/>
</dbReference>
<evidence type="ECO:0000313" key="6">
    <source>
        <dbReference type="Proteomes" id="UP000242502"/>
    </source>
</evidence>
<dbReference type="SUPFAM" id="SSF46689">
    <property type="entry name" value="Homeodomain-like"/>
    <property type="match status" value="2"/>
</dbReference>
<dbReference type="InterPro" id="IPR018060">
    <property type="entry name" value="HTH_AraC"/>
</dbReference>
<reference evidence="5 6" key="1">
    <citation type="journal article" date="2016" name="Appl. Environ. Microbiol.">
        <title>Lack of Overt Genome Reduction in the Bryostatin-Producing Bryozoan Symbiont "Candidatus Endobugula sertula".</title>
        <authorList>
            <person name="Miller I.J."/>
            <person name="Vanee N."/>
            <person name="Fong S.S."/>
            <person name="Lim-Fong G.E."/>
            <person name="Kwan J.C."/>
        </authorList>
    </citation>
    <scope>NUCLEOTIDE SEQUENCE [LARGE SCALE GENOMIC DNA]</scope>
    <source>
        <strain evidence="5">AB1-4</strain>
    </source>
</reference>
<dbReference type="STRING" id="62101.AB835_12930"/>
<dbReference type="PANTHER" id="PTHR43130:SF11">
    <property type="entry name" value="TRANSCRIPTIONAL REGULATORY PROTEIN"/>
    <property type="match status" value="1"/>
</dbReference>
<keyword evidence="1" id="KW-0805">Transcription regulation</keyword>
<dbReference type="PROSITE" id="PS00041">
    <property type="entry name" value="HTH_ARAC_FAMILY_1"/>
    <property type="match status" value="1"/>
</dbReference>
<protein>
    <recommendedName>
        <fullName evidence="4">HTH araC/xylS-type domain-containing protein</fullName>
    </recommendedName>
</protein>
<dbReference type="Proteomes" id="UP000242502">
    <property type="component" value="Unassembled WGS sequence"/>
</dbReference>
<sequence>MNRVLVPMMEHMITTSVALPLEMLQAGLTYSRLDSSNKGINIQFCARESRPLTATGGLKLIPDLCFNETGFGDLILVPALWRNPLPVVRKHPDITQWLKEQHQQGATFAVAGTGVVFLAEAGLLDHKPAATHWFYVDKLQKNYPAIDFKPNHLITRAENIYCAGSVNSVADLMVHLIGIVFGESVAHKVEQQFSHEIRRAYKDTYFSDDHATAHQDEAIVELQAWLMDNFCLPEINIDQLCQKSGLNSRTLSRRFKQATGYSPLTFLKQIRLDQARDLLKDSDLGIAEIALQTGYPDSDYFSRLFKRQYQLTPTDFRRSVRGKLFYLND</sequence>
<accession>A0A1D2QM65</accession>
<dbReference type="SMART" id="SM00342">
    <property type="entry name" value="HTH_ARAC"/>
    <property type="match status" value="1"/>
</dbReference>
<dbReference type="InterPro" id="IPR018062">
    <property type="entry name" value="HTH_AraC-typ_CS"/>
</dbReference>
<dbReference type="Gene3D" id="3.40.50.880">
    <property type="match status" value="1"/>
</dbReference>
<evidence type="ECO:0000256" key="2">
    <source>
        <dbReference type="ARBA" id="ARBA00023125"/>
    </source>
</evidence>
<dbReference type="SUPFAM" id="SSF52317">
    <property type="entry name" value="Class I glutamine amidotransferase-like"/>
    <property type="match status" value="1"/>
</dbReference>
<dbReference type="InterPro" id="IPR052158">
    <property type="entry name" value="INH-QAR"/>
</dbReference>
<comment type="caution">
    <text evidence="5">The sequence shown here is derived from an EMBL/GenBank/DDBJ whole genome shotgun (WGS) entry which is preliminary data.</text>
</comment>
<dbReference type="PANTHER" id="PTHR43130">
    <property type="entry name" value="ARAC-FAMILY TRANSCRIPTIONAL REGULATOR"/>
    <property type="match status" value="1"/>
</dbReference>
<name>A0A1D2QM65_9GAMM</name>
<dbReference type="EMBL" id="MDLC01000059">
    <property type="protein sequence ID" value="ODS22671.1"/>
    <property type="molecule type" value="Genomic_DNA"/>
</dbReference>
<dbReference type="GO" id="GO:0003700">
    <property type="term" value="F:DNA-binding transcription factor activity"/>
    <property type="evidence" value="ECO:0007669"/>
    <property type="project" value="InterPro"/>
</dbReference>
<keyword evidence="2" id="KW-0238">DNA-binding</keyword>